<accession>A0A915EAH1</accession>
<organism evidence="1 2">
    <name type="scientific">Ditylenchus dipsaci</name>
    <dbReference type="NCBI Taxonomy" id="166011"/>
    <lineage>
        <taxon>Eukaryota</taxon>
        <taxon>Metazoa</taxon>
        <taxon>Ecdysozoa</taxon>
        <taxon>Nematoda</taxon>
        <taxon>Chromadorea</taxon>
        <taxon>Rhabditida</taxon>
        <taxon>Tylenchina</taxon>
        <taxon>Tylenchomorpha</taxon>
        <taxon>Sphaerularioidea</taxon>
        <taxon>Anguinidae</taxon>
        <taxon>Anguininae</taxon>
        <taxon>Ditylenchus</taxon>
    </lineage>
</organism>
<evidence type="ECO:0000313" key="2">
    <source>
        <dbReference type="WBParaSite" id="jg4081"/>
    </source>
</evidence>
<protein>
    <submittedName>
        <fullName evidence="2">Uncharacterized protein</fullName>
    </submittedName>
</protein>
<keyword evidence="1" id="KW-1185">Reference proteome</keyword>
<sequence>MHCCISNCLPSKLGRRWCLNICRSKAETLIDADHRLDTTIPREMPEGGLEEVNGYINRLEEADEDLLPLYQQILKGYSDWGELRIKLKLELNIAH</sequence>
<proteinExistence type="predicted"/>
<evidence type="ECO:0000313" key="1">
    <source>
        <dbReference type="Proteomes" id="UP000887574"/>
    </source>
</evidence>
<dbReference type="WBParaSite" id="jg4081">
    <property type="protein sequence ID" value="jg4081"/>
    <property type="gene ID" value="jg4081"/>
</dbReference>
<reference evidence="2" key="1">
    <citation type="submission" date="2022-11" db="UniProtKB">
        <authorList>
            <consortium name="WormBaseParasite"/>
        </authorList>
    </citation>
    <scope>IDENTIFICATION</scope>
</reference>
<dbReference type="Proteomes" id="UP000887574">
    <property type="component" value="Unplaced"/>
</dbReference>
<name>A0A915EAH1_9BILA</name>
<dbReference type="AlphaFoldDB" id="A0A915EAH1"/>